<gene>
    <name evidence="3" type="ORF">CSC94_05770</name>
</gene>
<dbReference type="InterPro" id="IPR032710">
    <property type="entry name" value="NTF2-like_dom_sf"/>
</dbReference>
<feature type="signal peptide" evidence="2">
    <location>
        <begin position="1"/>
        <end position="20"/>
    </location>
</feature>
<evidence type="ECO:0000256" key="1">
    <source>
        <dbReference type="SAM" id="Phobius"/>
    </source>
</evidence>
<organism evidence="3 4">
    <name type="scientific">Zhengella mangrovi</name>
    <dbReference type="NCBI Taxonomy" id="1982044"/>
    <lineage>
        <taxon>Bacteria</taxon>
        <taxon>Pseudomonadati</taxon>
        <taxon>Pseudomonadota</taxon>
        <taxon>Alphaproteobacteria</taxon>
        <taxon>Hyphomicrobiales</taxon>
        <taxon>Notoacmeibacteraceae</taxon>
        <taxon>Zhengella</taxon>
    </lineage>
</organism>
<name>A0A2G1QRP4_9HYPH</name>
<feature type="chain" id="PRO_5013814028" description="DUF4440 domain-containing protein" evidence="2">
    <location>
        <begin position="21"/>
        <end position="202"/>
    </location>
</feature>
<sequence length="202" mass="22298">MLRRATITAFMALWPAFAMAQTTGTPDDHDALRALKEKAVAVVNNRDYATARAILHDPFMATVITQDAFTDFNDVKSFFEGLYTRDFLRMKEIRFSAEADDYSTVYTGTFALTKGSTLERYELADGRSFDMKGRWTAVSIKDGNDWKIAAIHMGTNFLDNPVLNAIEKSVMWTGAGGAAGGLLIGLAGGWVIGRRRRRPASA</sequence>
<dbReference type="SUPFAM" id="SSF54427">
    <property type="entry name" value="NTF2-like"/>
    <property type="match status" value="1"/>
</dbReference>
<evidence type="ECO:0000313" key="3">
    <source>
        <dbReference type="EMBL" id="PHP68159.1"/>
    </source>
</evidence>
<protein>
    <recommendedName>
        <fullName evidence="5">DUF4440 domain-containing protein</fullName>
    </recommendedName>
</protein>
<feature type="transmembrane region" description="Helical" evidence="1">
    <location>
        <begin position="170"/>
        <end position="192"/>
    </location>
</feature>
<dbReference type="EMBL" id="PDVP01000002">
    <property type="protein sequence ID" value="PHP68159.1"/>
    <property type="molecule type" value="Genomic_DNA"/>
</dbReference>
<dbReference type="Gene3D" id="3.10.450.50">
    <property type="match status" value="1"/>
</dbReference>
<accession>A0A2G1QRP4</accession>
<proteinExistence type="predicted"/>
<evidence type="ECO:0008006" key="5">
    <source>
        <dbReference type="Google" id="ProtNLM"/>
    </source>
</evidence>
<keyword evidence="1" id="KW-0812">Transmembrane</keyword>
<dbReference type="AlphaFoldDB" id="A0A2G1QRP4"/>
<dbReference type="Proteomes" id="UP000221168">
    <property type="component" value="Unassembled WGS sequence"/>
</dbReference>
<reference evidence="3 4" key="1">
    <citation type="submission" date="2017-10" db="EMBL/GenBank/DDBJ databases">
        <title>Sedimentibacterium mangrovi gen. nov., sp. nov., a novel member of family Phyllobacteriacea isolated from mangrove sediment.</title>
        <authorList>
            <person name="Liao H."/>
            <person name="Tian Y."/>
        </authorList>
    </citation>
    <scope>NUCLEOTIDE SEQUENCE [LARGE SCALE GENOMIC DNA]</scope>
    <source>
        <strain evidence="3 4">X9-2-2</strain>
    </source>
</reference>
<keyword evidence="1" id="KW-0472">Membrane</keyword>
<keyword evidence="2" id="KW-0732">Signal</keyword>
<comment type="caution">
    <text evidence="3">The sequence shown here is derived from an EMBL/GenBank/DDBJ whole genome shotgun (WGS) entry which is preliminary data.</text>
</comment>
<keyword evidence="1" id="KW-1133">Transmembrane helix</keyword>
<keyword evidence="4" id="KW-1185">Reference proteome</keyword>
<evidence type="ECO:0000313" key="4">
    <source>
        <dbReference type="Proteomes" id="UP000221168"/>
    </source>
</evidence>
<dbReference type="RefSeq" id="WP_099304756.1">
    <property type="nucleotide sequence ID" value="NZ_PDVP01000002.1"/>
</dbReference>
<dbReference type="OrthoDB" id="9812295at2"/>
<evidence type="ECO:0000256" key="2">
    <source>
        <dbReference type="SAM" id="SignalP"/>
    </source>
</evidence>